<dbReference type="RefSeq" id="WP_036153773.1">
    <property type="nucleotide sequence ID" value="NZ_AVCX01000007.1"/>
</dbReference>
<dbReference type="AlphaFoldDB" id="A0A0A3IKX9"/>
<accession>A0A0A3IKX9</accession>
<evidence type="ECO:0000313" key="1">
    <source>
        <dbReference type="EMBL" id="KGR85399.1"/>
    </source>
</evidence>
<comment type="caution">
    <text evidence="1">The sequence shown here is derived from an EMBL/GenBank/DDBJ whole genome shotgun (WGS) entry which is preliminary data.</text>
</comment>
<sequence>MSRLIKFMIGILLIPALAGCIGEEYDFSPPTVSLINPDDITQEEKLAEANIDWTYDNKYNKETKDIYSLAKRQSKMVFTAGQNIQFSIEDGHFDIKKVQIALWQNEDKIEVAIDHTGQSFTLPNEKGEYIIVVDLPTDKGDAQYVGNIVIQ</sequence>
<organism evidence="1 2">
    <name type="scientific">Lysinibacillus odysseyi 34hs-1 = NBRC 100172</name>
    <dbReference type="NCBI Taxonomy" id="1220589"/>
    <lineage>
        <taxon>Bacteria</taxon>
        <taxon>Bacillati</taxon>
        <taxon>Bacillota</taxon>
        <taxon>Bacilli</taxon>
        <taxon>Bacillales</taxon>
        <taxon>Bacillaceae</taxon>
        <taxon>Lysinibacillus</taxon>
    </lineage>
</organism>
<name>A0A0A3IKX9_9BACI</name>
<gene>
    <name evidence="1" type="ORF">CD32_09230</name>
</gene>
<dbReference type="PROSITE" id="PS51257">
    <property type="entry name" value="PROKAR_LIPOPROTEIN"/>
    <property type="match status" value="1"/>
</dbReference>
<dbReference type="eggNOG" id="ENOG5032VW0">
    <property type="taxonomic scope" value="Bacteria"/>
</dbReference>
<protein>
    <recommendedName>
        <fullName evidence="3">Lipoprotein</fullName>
    </recommendedName>
</protein>
<evidence type="ECO:0008006" key="3">
    <source>
        <dbReference type="Google" id="ProtNLM"/>
    </source>
</evidence>
<dbReference type="STRING" id="1220589.CD32_09230"/>
<proteinExistence type="predicted"/>
<reference evidence="1 2" key="1">
    <citation type="submission" date="2014-02" db="EMBL/GenBank/DDBJ databases">
        <title>Draft genome sequence of Lysinibacillus odysseyi NBRC 100172.</title>
        <authorList>
            <person name="Zhang F."/>
            <person name="Wang G."/>
            <person name="Zhang L."/>
        </authorList>
    </citation>
    <scope>NUCLEOTIDE SEQUENCE [LARGE SCALE GENOMIC DNA]</scope>
    <source>
        <strain evidence="1 2">NBRC 100172</strain>
    </source>
</reference>
<keyword evidence="2" id="KW-1185">Reference proteome</keyword>
<dbReference type="OrthoDB" id="2938139at2"/>
<evidence type="ECO:0000313" key="2">
    <source>
        <dbReference type="Proteomes" id="UP000030437"/>
    </source>
</evidence>
<dbReference type="EMBL" id="JPVP01000054">
    <property type="protein sequence ID" value="KGR85399.1"/>
    <property type="molecule type" value="Genomic_DNA"/>
</dbReference>
<dbReference type="Proteomes" id="UP000030437">
    <property type="component" value="Unassembled WGS sequence"/>
</dbReference>